<dbReference type="KEGG" id="gbr:Gbro_4635"/>
<protein>
    <submittedName>
        <fullName evidence="2">Sigma-70 region 4 domain protein</fullName>
    </submittedName>
</protein>
<dbReference type="GO" id="GO:0003700">
    <property type="term" value="F:DNA-binding transcription factor activity"/>
    <property type="evidence" value="ECO:0007669"/>
    <property type="project" value="InterPro"/>
</dbReference>
<evidence type="ECO:0000259" key="1">
    <source>
        <dbReference type="Pfam" id="PF04545"/>
    </source>
</evidence>
<dbReference type="OrthoDB" id="3928741at2"/>
<dbReference type="InterPro" id="IPR007630">
    <property type="entry name" value="RNA_pol_sigma70_r4"/>
</dbReference>
<dbReference type="SUPFAM" id="SSF88659">
    <property type="entry name" value="Sigma3 and sigma4 domains of RNA polymerase sigma factors"/>
    <property type="match status" value="1"/>
</dbReference>
<dbReference type="InterPro" id="IPR036388">
    <property type="entry name" value="WH-like_DNA-bd_sf"/>
</dbReference>
<organism evidence="2 3">
    <name type="scientific">Gordonia bronchialis (strain ATCC 25592 / DSM 43247 / BCRC 13721 / JCM 3198 / KCTC 3076 / NBRC 16047 / NCTC 10667)</name>
    <name type="common">Rhodococcus bronchialis</name>
    <dbReference type="NCBI Taxonomy" id="526226"/>
    <lineage>
        <taxon>Bacteria</taxon>
        <taxon>Bacillati</taxon>
        <taxon>Actinomycetota</taxon>
        <taxon>Actinomycetes</taxon>
        <taxon>Mycobacteriales</taxon>
        <taxon>Gordoniaceae</taxon>
        <taxon>Gordonia</taxon>
    </lineage>
</organism>
<dbReference type="Gene3D" id="1.10.10.10">
    <property type="entry name" value="Winged helix-like DNA-binding domain superfamily/Winged helix DNA-binding domain"/>
    <property type="match status" value="1"/>
</dbReference>
<reference evidence="2 3" key="2">
    <citation type="journal article" date="2010" name="Stand. Genomic Sci.">
        <title>Complete genome sequence of Gordonia bronchialis type strain (3410).</title>
        <authorList>
            <person name="Ivanova N."/>
            <person name="Sikorski J."/>
            <person name="Jando M."/>
            <person name="Lapidus A."/>
            <person name="Nolan M."/>
            <person name="Lucas S."/>
            <person name="Del Rio T.G."/>
            <person name="Tice H."/>
            <person name="Copeland A."/>
            <person name="Cheng J.F."/>
            <person name="Chen F."/>
            <person name="Bruce D."/>
            <person name="Goodwin L."/>
            <person name="Pitluck S."/>
            <person name="Mavromatis K."/>
            <person name="Ovchinnikova G."/>
            <person name="Pati A."/>
            <person name="Chen A."/>
            <person name="Palaniappan K."/>
            <person name="Land M."/>
            <person name="Hauser L."/>
            <person name="Chang Y.J."/>
            <person name="Jeffries C.D."/>
            <person name="Chain P."/>
            <person name="Saunders E."/>
            <person name="Han C."/>
            <person name="Detter J.C."/>
            <person name="Brettin T."/>
            <person name="Rohde M."/>
            <person name="Goker M."/>
            <person name="Bristow J."/>
            <person name="Eisen J.A."/>
            <person name="Markowitz V."/>
            <person name="Hugenholtz P."/>
            <person name="Klenk H.P."/>
            <person name="Kyrpides N.C."/>
        </authorList>
    </citation>
    <scope>NUCLEOTIDE SEQUENCE [LARGE SCALE GENOMIC DNA]</scope>
    <source>
        <strain evidence="3">ATCC 25592 / DSM 43247 / BCRC 13721 / JCM 3198 / KCTC 3076 / NBRC 16047 / NCTC 10667</strain>
    </source>
</reference>
<gene>
    <name evidence="2" type="ordered locus">Gbro_4635</name>
</gene>
<dbReference type="HOGENOM" id="CLU_962290_0_0_11"/>
<dbReference type="EMBL" id="CP001802">
    <property type="protein sequence ID" value="ACY23761.1"/>
    <property type="molecule type" value="Genomic_DNA"/>
</dbReference>
<evidence type="ECO:0000313" key="3">
    <source>
        <dbReference type="Proteomes" id="UP000001219"/>
    </source>
</evidence>
<dbReference type="AlphaFoldDB" id="D0L7H2"/>
<name>D0L7H2_GORB4</name>
<keyword evidence="3" id="KW-1185">Reference proteome</keyword>
<dbReference type="STRING" id="526226.Gbro_4635"/>
<dbReference type="GO" id="GO:0006352">
    <property type="term" value="P:DNA-templated transcription initiation"/>
    <property type="evidence" value="ECO:0007669"/>
    <property type="project" value="InterPro"/>
</dbReference>
<evidence type="ECO:0000313" key="2">
    <source>
        <dbReference type="EMBL" id="ACY23761.1"/>
    </source>
</evidence>
<dbReference type="RefSeq" id="WP_012836243.1">
    <property type="nucleotide sequence ID" value="NC_013441.1"/>
</dbReference>
<sequence>MTSDMRADGARLSNRPWSELLPWLSEYRTGPPILADDEIFVNVWMDSSPAQTLTASNTGAFRRRISERYVRDRSKRVLRDDFPTVAGDLPVTALDVAQPVRAALHATGIDTLTEVLDRTCTALLGLPRIGTTTVGELVGALVMAVAAPIPMIADGLEAVADVIGSLDARDRLILEDRILALRPRRQSELAAMLGISRERVAQIERQLRARLRENVDTTAHLRGLHDEMVGLATPVIAIEDLIDELPSTGMVLPGSDIPVWWVVAAASTRVEIVDEWLVCGDTGPTDAPV</sequence>
<dbReference type="Pfam" id="PF04545">
    <property type="entry name" value="Sigma70_r4"/>
    <property type="match status" value="1"/>
</dbReference>
<dbReference type="Proteomes" id="UP000001219">
    <property type="component" value="Chromosome"/>
</dbReference>
<accession>D0L7H2</accession>
<reference evidence="3" key="1">
    <citation type="submission" date="2009-10" db="EMBL/GenBank/DDBJ databases">
        <title>The complete chromosome of Gordonia bronchialis DSM 43247.</title>
        <authorList>
            <consortium name="US DOE Joint Genome Institute (JGI-PGF)"/>
            <person name="Lucas S."/>
            <person name="Copeland A."/>
            <person name="Lapidus A."/>
            <person name="Glavina del Rio T."/>
            <person name="Dalin E."/>
            <person name="Tice H."/>
            <person name="Bruce D."/>
            <person name="Goodwin L."/>
            <person name="Pitluck S."/>
            <person name="Kyrpides N."/>
            <person name="Mavromatis K."/>
            <person name="Ivanova N."/>
            <person name="Ovchinnikova G."/>
            <person name="Saunders E."/>
            <person name="Brettin T."/>
            <person name="Detter J.C."/>
            <person name="Han C."/>
            <person name="Larimer F."/>
            <person name="Land M."/>
            <person name="Hauser L."/>
            <person name="Markowitz V."/>
            <person name="Cheng J.-F."/>
            <person name="Hugenholtz P."/>
            <person name="Woyke T."/>
            <person name="Wu D."/>
            <person name="Jando M."/>
            <person name="Schneider S."/>
            <person name="Goeker M."/>
            <person name="Klenk H.-P."/>
            <person name="Eisen J.A."/>
        </authorList>
    </citation>
    <scope>NUCLEOTIDE SEQUENCE [LARGE SCALE GENOMIC DNA]</scope>
    <source>
        <strain evidence="3">ATCC 25592 / DSM 43247 / BCRC 13721 / JCM 3198 / KCTC 3076 / NBRC 16047 / NCTC 10667</strain>
    </source>
</reference>
<dbReference type="eggNOG" id="COG0568">
    <property type="taxonomic scope" value="Bacteria"/>
</dbReference>
<feature type="domain" description="RNA polymerase sigma-70 region 4" evidence="1">
    <location>
        <begin position="163"/>
        <end position="213"/>
    </location>
</feature>
<dbReference type="InterPro" id="IPR013324">
    <property type="entry name" value="RNA_pol_sigma_r3/r4-like"/>
</dbReference>
<dbReference type="SUPFAM" id="SSF47789">
    <property type="entry name" value="C-terminal domain of RNA polymerase alpha subunit"/>
    <property type="match status" value="1"/>
</dbReference>
<proteinExistence type="predicted"/>